<dbReference type="SUPFAM" id="SSF53335">
    <property type="entry name" value="S-adenosyl-L-methionine-dependent methyltransferases"/>
    <property type="match status" value="1"/>
</dbReference>
<dbReference type="GO" id="GO:0006281">
    <property type="term" value="P:DNA repair"/>
    <property type="evidence" value="ECO:0007669"/>
    <property type="project" value="TreeGrafter"/>
</dbReference>
<keyword evidence="3" id="KW-0547">Nucleotide-binding</keyword>
<feature type="compositionally biased region" description="Basic residues" evidence="7">
    <location>
        <begin position="1502"/>
        <end position="1513"/>
    </location>
</feature>
<comment type="caution">
    <text evidence="9">The sequence shown here is derived from an EMBL/GenBank/DDBJ whole genome shotgun (WGS) entry which is preliminary data.</text>
</comment>
<feature type="compositionally biased region" description="Polar residues" evidence="7">
    <location>
        <begin position="1"/>
        <end position="17"/>
    </location>
</feature>
<dbReference type="InterPro" id="IPR038718">
    <property type="entry name" value="SNF2-like_sf"/>
</dbReference>
<feature type="compositionally biased region" description="Acidic residues" evidence="7">
    <location>
        <begin position="41"/>
        <end position="68"/>
    </location>
</feature>
<feature type="compositionally biased region" description="Basic residues" evidence="7">
    <location>
        <begin position="1550"/>
        <end position="1565"/>
    </location>
</feature>
<proteinExistence type="predicted"/>
<evidence type="ECO:0000256" key="5">
    <source>
        <dbReference type="ARBA" id="ARBA00022840"/>
    </source>
</evidence>
<evidence type="ECO:0000256" key="1">
    <source>
        <dbReference type="ARBA" id="ARBA00022603"/>
    </source>
</evidence>
<dbReference type="Gene3D" id="3.40.50.300">
    <property type="entry name" value="P-loop containing nucleotide triphosphate hydrolases"/>
    <property type="match status" value="1"/>
</dbReference>
<dbReference type="PROSITE" id="PS51194">
    <property type="entry name" value="HELICASE_CTER"/>
    <property type="match status" value="1"/>
</dbReference>
<dbReference type="GO" id="GO:0005634">
    <property type="term" value="C:nucleus"/>
    <property type="evidence" value="ECO:0007669"/>
    <property type="project" value="TreeGrafter"/>
</dbReference>
<dbReference type="InterPro" id="IPR049730">
    <property type="entry name" value="SNF2/RAD54-like_C"/>
</dbReference>
<keyword evidence="5" id="KW-0067">ATP-binding</keyword>
<feature type="compositionally biased region" description="Acidic residues" evidence="7">
    <location>
        <begin position="1528"/>
        <end position="1544"/>
    </location>
</feature>
<dbReference type="Pfam" id="PF00176">
    <property type="entry name" value="SNF2-rel_dom"/>
    <property type="match status" value="1"/>
</dbReference>
<dbReference type="Pfam" id="PF00145">
    <property type="entry name" value="DNA_methylase"/>
    <property type="match status" value="1"/>
</dbReference>
<dbReference type="SMART" id="SM00487">
    <property type="entry name" value="DEXDc"/>
    <property type="match status" value="1"/>
</dbReference>
<reference evidence="9 10" key="1">
    <citation type="journal article" date="2017" name="Mol. Ecol.">
        <title>Comparative and population genomic landscape of Phellinus noxius: A hypervariable fungus causing root rot in trees.</title>
        <authorList>
            <person name="Chung C.L."/>
            <person name="Lee T.J."/>
            <person name="Akiba M."/>
            <person name="Lee H.H."/>
            <person name="Kuo T.H."/>
            <person name="Liu D."/>
            <person name="Ke H.M."/>
            <person name="Yokoi T."/>
            <person name="Roa M.B."/>
            <person name="Lu M.J."/>
            <person name="Chang Y.Y."/>
            <person name="Ann P.J."/>
            <person name="Tsai J.N."/>
            <person name="Chen C.Y."/>
            <person name="Tzean S.S."/>
            <person name="Ota Y."/>
            <person name="Hattori T."/>
            <person name="Sahashi N."/>
            <person name="Liou R.F."/>
            <person name="Kikuchi T."/>
            <person name="Tsai I.J."/>
        </authorList>
    </citation>
    <scope>NUCLEOTIDE SEQUENCE [LARGE SCALE GENOMIC DNA]</scope>
    <source>
        <strain evidence="9 10">FFPRI411160</strain>
    </source>
</reference>
<feature type="compositionally biased region" description="Basic and acidic residues" evidence="7">
    <location>
        <begin position="1592"/>
        <end position="1609"/>
    </location>
</feature>
<dbReference type="InterPro" id="IPR029063">
    <property type="entry name" value="SAM-dependent_MTases_sf"/>
</dbReference>
<dbReference type="SUPFAM" id="SSF52540">
    <property type="entry name" value="P-loop containing nucleoside triphosphate hydrolases"/>
    <property type="match status" value="2"/>
</dbReference>
<name>A0A286UJC6_9AGAM</name>
<dbReference type="EMBL" id="NBII01000004">
    <property type="protein sequence ID" value="PAV19733.1"/>
    <property type="molecule type" value="Genomic_DNA"/>
</dbReference>
<dbReference type="GO" id="GO:0005524">
    <property type="term" value="F:ATP binding"/>
    <property type="evidence" value="ECO:0007669"/>
    <property type="project" value="UniProtKB-KW"/>
</dbReference>
<dbReference type="GO" id="GO:0032259">
    <property type="term" value="P:methylation"/>
    <property type="evidence" value="ECO:0007669"/>
    <property type="project" value="UniProtKB-KW"/>
</dbReference>
<feature type="region of interest" description="Disordered" evidence="7">
    <location>
        <begin position="1433"/>
        <end position="1609"/>
    </location>
</feature>
<dbReference type="PANTHER" id="PTHR45626">
    <property type="entry name" value="TRANSCRIPTION TERMINATION FACTOR 2-RELATED"/>
    <property type="match status" value="1"/>
</dbReference>
<evidence type="ECO:0000256" key="2">
    <source>
        <dbReference type="ARBA" id="ARBA00022679"/>
    </source>
</evidence>
<keyword evidence="4" id="KW-0378">Hydrolase</keyword>
<evidence type="ECO:0000256" key="3">
    <source>
        <dbReference type="ARBA" id="ARBA00022741"/>
    </source>
</evidence>
<feature type="coiled-coil region" evidence="6">
    <location>
        <begin position="1335"/>
        <end position="1362"/>
    </location>
</feature>
<dbReference type="InterPro" id="IPR027417">
    <property type="entry name" value="P-loop_NTPase"/>
</dbReference>
<feature type="region of interest" description="Disordered" evidence="7">
    <location>
        <begin position="1"/>
        <end position="90"/>
    </location>
</feature>
<feature type="domain" description="Helicase C-terminal" evidence="8">
    <location>
        <begin position="2059"/>
        <end position="2209"/>
    </location>
</feature>
<dbReference type="InterPro" id="IPR050628">
    <property type="entry name" value="SNF2_RAD54_helicase_TF"/>
</dbReference>
<evidence type="ECO:0000256" key="6">
    <source>
        <dbReference type="SAM" id="Coils"/>
    </source>
</evidence>
<dbReference type="PANTHER" id="PTHR45626:SF26">
    <property type="entry name" value="FAMILY HELICASE, PUTATIVE (AFU_ORTHOLOGUE AFUA_2G09120)-RELATED"/>
    <property type="match status" value="1"/>
</dbReference>
<dbReference type="CDD" id="cd18793">
    <property type="entry name" value="SF2_C_SNF"/>
    <property type="match status" value="1"/>
</dbReference>
<dbReference type="InParanoid" id="A0A286UJC6"/>
<keyword evidence="1" id="KW-0489">Methyltransferase</keyword>
<dbReference type="Gene3D" id="3.40.50.150">
    <property type="entry name" value="Vaccinia Virus protein VP39"/>
    <property type="match status" value="1"/>
</dbReference>
<accession>A0A286UJC6</accession>
<dbReference type="Pfam" id="PF00271">
    <property type="entry name" value="Helicase_C"/>
    <property type="match status" value="1"/>
</dbReference>
<feature type="compositionally biased region" description="Basic residues" evidence="7">
    <location>
        <begin position="21"/>
        <end position="31"/>
    </location>
</feature>
<evidence type="ECO:0000313" key="9">
    <source>
        <dbReference type="EMBL" id="PAV19733.1"/>
    </source>
</evidence>
<dbReference type="InterPro" id="IPR001525">
    <property type="entry name" value="C5_MeTfrase"/>
</dbReference>
<dbReference type="InterPro" id="IPR014001">
    <property type="entry name" value="Helicase_ATP-bd"/>
</dbReference>
<sequence length="2209" mass="246768">MPKSKASTSSKGQSNLNAFIVKKKPEKKAKPVTRNEKASEVEGDDDDAGADSEYDVAEEEDAEEDVEMGETGASEEVVDKKAAPDKSNLPPISSIPAIFTDLVSRIPDVAQVTSKIKGRKLRVATMCSGTESPLLALELIQESIEQLFKTKLEIDHVFSCEIEPFKQAYIERNFSPPILFRDICELGGDTATTAYGSEVAVPGDVDLLIAGTSCVDYSSLNNQQQDIDANGESGRTFRGMMSWVDKHRPPLVILENVCSAPWDRVVRYFEQNKYSAAFFRVDTKNYYIPHTRTRVYLLAVHQRNSSIPDKWKTLVQKLQRPASTTLDSWMLPTDDQRIHQARQKLVQESFGALDRRTGRTDWGRCESRHQRARLEEQLGPKRPLTSWDDGGYCKLPDFAWGDWGIVQVERVWDLMDITLLRYAKQGIDPSFKTQVWNLSQNVDREIGSKRLGVCPCLTPSMIPYITNRGGPMVGLEALSMQGLPVDKLLLTRETEDQLADLAGNAMSTTVVGACMLAALVVGKNLLKEGDDADTYEVKAGNSGVDAHYDSGVNAGPSTRGVEDNISGEEGLVEGPLDLSTTVKTNLPDILSKANASSRLCECEGRSDMTSRLLNRCVDCDTTSCEKCGGRPEHNYQPIDFSNSPRLSPSIFSGELRSALPMSVTVTGITSQLLDELRSTHGSDVPEKKWNAWRAAVLRVVSSEQRFVELKRQEIWVATFKSPQGSLELLLHPQQPEWRLFARAEDKEPANSDVRRILENPVARMRCTGELLSGKWEIAIPKPVTIELSIKGKGEQVPAWPALLGLLGEYKDMTVYPQLEISVKEGDSTALERDITGTYTLLARCGTATNALHRKEVGSNDQSLPPVFLFLDPTRCGTASEDPFVFSTSIRRYQFGESRPVICKLDTKWRQASVDKGSSVSCHILCTWVAANAVSMEPTKDRKASFSVPSDTLKISATMEDCKSAKAILVCKVPLKGQAGSEWPRRKWVEVDKVHERVTFHALAWLLERIKNVNERSMWTTIDLSIQDNHVCERCSPTAPAIRWTKNDKGKIHAIEDASQAGAFERALKNRPAPFVTQLKLDEDTSVGTVRIGVNIASLIHRAFSRLPKHGRTELPQFAWKFDTNFTDPAKLNLPKFILRSNKKDPEIEQPKHFKIPLRKEQLRSLGWMLKQESQEAEPFVEEEIAEAILTHLNWRVEGRAQRPVNIRGGVLADEVGYGKTAITLGLIDSAKISMKQETQNEKVPGKIYVRGTLIVVPPHLTRQWGSEIKKFTGDHFIVEIISTASNLNSLTIQDVMDADIIVVASNLFHSGVYLSNLEAFSAGGTLPNQDGRYFNARLEQILSSLRDQVERLRSEGSEAANRAIHEARKRDVETDIFVQKKRLKGAKAREAAEAEKPKAVKEEAMEVDTVMTKNYPPPSKKIVEVVIPIRRKHKGASRTASSPSSGAEETAPATSDAIESSDAEFSKPSLRRRFNRVSLLESDSGEEDVPKVKKGSSSAKASSKKILFKKPVKRKAEESEYENSSVEEVSDDNVSADESEEDSEGSSVKRSAKKAPSRPTKRARKSAPTSDVEMKDEDPAPSKKSAKAKAKPAAEKKPAKPQKLREETDPWKLKSAAKSNWKQMHAPPLEMFHFTRLVIDEYTYLDGKILSLVQKLTATRRWVLSGTPPIHDFAALKTISAFLDIHLGIDDDGEGSSAQVKKRRREQTDTEKFHSFREVHSLEWHAHRHQLGQKFLDQFVRQNIAEIDEIPWEEKIEQVNLPAAERAIYLELEHHLRALDMTIKRGRKTESDREKRLAQALGESSSAEEALLKRCSHFDLDYKDEENAMKACEVIVQERTKQLEDCKRELVENLKKALKMQKEIGKTPEETYFQEYVRVTRNEGVGDKDATAVTIDLLKSVGIDGPLSTMTSKTLDGRSAANTKGKGKGKDTTGDLIWELRELTHDIRRLTKELVGRVRSLRYFTIVRDLQRQAEAPPTVSCPACGRDSVPIEEVAVLSSCGHTGCLSCVTSFAEREECVYSPSGDCRAAARTLNIVKGDTLGVDDVARDGLGRHFGMKLEKVVELIKKRIPKKERVLVFVQFPDLMKKVAEAFAANSIKFLEIKGSASQKSKNLEKFQNDSEERVLLLIVTDESASGANLTGANHAIFLSPLLTTTQEIYDSCETQAIGRLRRYGQTNLVHIWRFLTTNTIDMEIYEQRTKKKINQLI</sequence>
<keyword evidence="6" id="KW-0175">Coiled coil</keyword>
<feature type="compositionally biased region" description="Polar residues" evidence="7">
    <location>
        <begin position="1438"/>
        <end position="1447"/>
    </location>
</feature>
<dbReference type="Proteomes" id="UP000217199">
    <property type="component" value="Unassembled WGS sequence"/>
</dbReference>
<dbReference type="InterPro" id="IPR001650">
    <property type="entry name" value="Helicase_C-like"/>
</dbReference>
<dbReference type="OrthoDB" id="423221at2759"/>
<dbReference type="GO" id="GO:0008094">
    <property type="term" value="F:ATP-dependent activity, acting on DNA"/>
    <property type="evidence" value="ECO:0007669"/>
    <property type="project" value="TreeGrafter"/>
</dbReference>
<dbReference type="GO" id="GO:0008168">
    <property type="term" value="F:methyltransferase activity"/>
    <property type="evidence" value="ECO:0007669"/>
    <property type="project" value="UniProtKB-KW"/>
</dbReference>
<dbReference type="STRING" id="2282107.A0A286UJC6"/>
<gene>
    <name evidence="9" type="ORF">PNOK_0466700</name>
</gene>
<dbReference type="GO" id="GO:0016787">
    <property type="term" value="F:hydrolase activity"/>
    <property type="evidence" value="ECO:0007669"/>
    <property type="project" value="UniProtKB-KW"/>
</dbReference>
<keyword evidence="10" id="KW-1185">Reference proteome</keyword>
<evidence type="ECO:0000259" key="8">
    <source>
        <dbReference type="PROSITE" id="PS51194"/>
    </source>
</evidence>
<keyword evidence="2" id="KW-0808">Transferase</keyword>
<evidence type="ECO:0000256" key="7">
    <source>
        <dbReference type="SAM" id="MobiDB-lite"/>
    </source>
</evidence>
<dbReference type="Gene3D" id="3.40.50.10810">
    <property type="entry name" value="Tandem AAA-ATPase domain"/>
    <property type="match status" value="1"/>
</dbReference>
<organism evidence="9 10">
    <name type="scientific">Pyrrhoderma noxium</name>
    <dbReference type="NCBI Taxonomy" id="2282107"/>
    <lineage>
        <taxon>Eukaryota</taxon>
        <taxon>Fungi</taxon>
        <taxon>Dikarya</taxon>
        <taxon>Basidiomycota</taxon>
        <taxon>Agaricomycotina</taxon>
        <taxon>Agaricomycetes</taxon>
        <taxon>Hymenochaetales</taxon>
        <taxon>Hymenochaetaceae</taxon>
        <taxon>Pyrrhoderma</taxon>
    </lineage>
</organism>
<protein>
    <submittedName>
        <fullName evidence="9">DNA repair rad8</fullName>
    </submittedName>
</protein>
<evidence type="ECO:0000256" key="4">
    <source>
        <dbReference type="ARBA" id="ARBA00022801"/>
    </source>
</evidence>
<evidence type="ECO:0000313" key="10">
    <source>
        <dbReference type="Proteomes" id="UP000217199"/>
    </source>
</evidence>
<dbReference type="InterPro" id="IPR000330">
    <property type="entry name" value="SNF2_N"/>
</dbReference>